<evidence type="ECO:0000313" key="4">
    <source>
        <dbReference type="EMBL" id="MXP47607.1"/>
    </source>
</evidence>
<name>A0A6I4V086_9SPHN</name>
<dbReference type="InterPro" id="IPR027417">
    <property type="entry name" value="P-loop_NTPase"/>
</dbReference>
<sequence length="301" mass="33539">MDTGTPRRAHSIEELAQVMGNLAPSEQLLASSVPLAVRPSDVIITPYGKCGTTMMQQMFHQLRTARLGGDMDFDDISRVVPWIETAPALGIDVNAEQVAEPRGFKSHLDYESLPEGARYVVTLRDPKEAFVSMYHFFSGWFFEPGTIELEEFMPVWLMGGPSGLNYFRHLLSWWPRRDEEDTLIMDYRSVIADKRGAIGRLAEHCSIDADEAAVDLVEARTSREFMVANAGPFADPMMREMSEEKAGLPANSDSAKVRAEDAERRALPQIISEQLDAEWARLVTPVTGHANYAEMAADLTG</sequence>
<dbReference type="RefSeq" id="WP_160730884.1">
    <property type="nucleotide sequence ID" value="NZ_WTYP01000002.1"/>
</dbReference>
<feature type="domain" description="Sulfotransferase" evidence="3">
    <location>
        <begin position="39"/>
        <end position="229"/>
    </location>
</feature>
<dbReference type="Pfam" id="PF00685">
    <property type="entry name" value="Sulfotransfer_1"/>
    <property type="match status" value="1"/>
</dbReference>
<evidence type="ECO:0000259" key="3">
    <source>
        <dbReference type="Pfam" id="PF00685"/>
    </source>
</evidence>
<dbReference type="AlphaFoldDB" id="A0A6I4V086"/>
<keyword evidence="2 4" id="KW-0808">Transferase</keyword>
<keyword evidence="5" id="KW-1185">Reference proteome</keyword>
<dbReference type="OrthoDB" id="3399180at2"/>
<dbReference type="EMBL" id="WTYP01000002">
    <property type="protein sequence ID" value="MXP47607.1"/>
    <property type="molecule type" value="Genomic_DNA"/>
</dbReference>
<dbReference type="Proteomes" id="UP000471435">
    <property type="component" value="Unassembled WGS sequence"/>
</dbReference>
<dbReference type="PANTHER" id="PTHR11783">
    <property type="entry name" value="SULFOTRANSFERASE SULT"/>
    <property type="match status" value="1"/>
</dbReference>
<reference evidence="4 5" key="1">
    <citation type="submission" date="2019-12" db="EMBL/GenBank/DDBJ databases">
        <title>Genomic-based taxomic classification of the family Erythrobacteraceae.</title>
        <authorList>
            <person name="Xu L."/>
        </authorList>
    </citation>
    <scope>NUCLEOTIDE SEQUENCE [LARGE SCALE GENOMIC DNA]</scope>
    <source>
        <strain evidence="4 5">SW-109</strain>
    </source>
</reference>
<dbReference type="Gene3D" id="3.40.50.300">
    <property type="entry name" value="P-loop containing nucleotide triphosphate hydrolases"/>
    <property type="match status" value="1"/>
</dbReference>
<evidence type="ECO:0000313" key="5">
    <source>
        <dbReference type="Proteomes" id="UP000471435"/>
    </source>
</evidence>
<gene>
    <name evidence="4" type="ORF">GRI43_09470</name>
</gene>
<dbReference type="InterPro" id="IPR000863">
    <property type="entry name" value="Sulfotransferase_dom"/>
</dbReference>
<accession>A0A6I4V086</accession>
<dbReference type="GO" id="GO:0008146">
    <property type="term" value="F:sulfotransferase activity"/>
    <property type="evidence" value="ECO:0007669"/>
    <property type="project" value="InterPro"/>
</dbReference>
<proteinExistence type="inferred from homology"/>
<protein>
    <submittedName>
        <fullName evidence="4">Sulfotransferase</fullName>
    </submittedName>
</protein>
<evidence type="ECO:0000256" key="2">
    <source>
        <dbReference type="ARBA" id="ARBA00022679"/>
    </source>
</evidence>
<organism evidence="4 5">
    <name type="scientific">Pontixanthobacter luteolus</name>
    <dbReference type="NCBI Taxonomy" id="295089"/>
    <lineage>
        <taxon>Bacteria</taxon>
        <taxon>Pseudomonadati</taxon>
        <taxon>Pseudomonadota</taxon>
        <taxon>Alphaproteobacteria</taxon>
        <taxon>Sphingomonadales</taxon>
        <taxon>Erythrobacteraceae</taxon>
        <taxon>Pontixanthobacter</taxon>
    </lineage>
</organism>
<evidence type="ECO:0000256" key="1">
    <source>
        <dbReference type="ARBA" id="ARBA00005771"/>
    </source>
</evidence>
<dbReference type="SUPFAM" id="SSF52540">
    <property type="entry name" value="P-loop containing nucleoside triphosphate hydrolases"/>
    <property type="match status" value="1"/>
</dbReference>
<comment type="caution">
    <text evidence="4">The sequence shown here is derived from an EMBL/GenBank/DDBJ whole genome shotgun (WGS) entry which is preliminary data.</text>
</comment>
<comment type="similarity">
    <text evidence="1">Belongs to the sulfotransferase 1 family.</text>
</comment>